<dbReference type="InterPro" id="IPR041650">
    <property type="entry name" value="HEPN_Swt1"/>
</dbReference>
<gene>
    <name evidence="3" type="ORF">GCM10009751_24890</name>
</gene>
<accession>A0ABN2NEU1</accession>
<sequence>MATLTNNEKVLRGLDFLQEGMLPWVDLRMAMHTPAGSDWLELWAAAENAKFGTAKTYTKDDVRVLLRVVTEKWQIFKDDLERPQSALATELRDTANRAHHGEKFSSDDAYRALDTIERLLTAIGATDQADAAATLRSEHQREVYEKQARNRASKVTPLAVAGTLAGVTVKPWRDVVVPHPDVMKKGQFSTAEFAADLHQVATGRSSSPEYTDPREFFARTFITSGLKDLLERALRRLSGDAGASPVVNLQTQFGGGKTHSMLALYHLFSGIEGRSLPAGAQDVVGDVLTAATDEPDPLGALRVRRITLVGTRLSPGQTATKPDGTTIRTLWGELAWQLGEAGAAGGGPAAYARVAEADANGTPPGTVLDELVREVIDGGERILILVDEWVAYARLLVDTPAPLPGGTFEGQFTFAQHLTELAKSTPGVMLVVSIPDSESIDNGGGGSALEVGGPKGRVALEMLQQVIGRNADDWRPATGLESFEIVRRRLFQEPDATALADIAAVAKQYVKFYQENNGFFPKEVTTGAYENRIKAAYPIHPELFDRLYEDWSALPKFQRTRGVLRLMSQVISALWNAGDTAPLITPGVVPVSSSDVYSEITHYLDDNWRPIIDKDVDGPGSTPVVIDGERPAFGSRHLTRRVARTVFMATVPTLRTQHVGVDIRRLRLGAAVPGDVMNHLGDARELLSTRATYFYEDGDRSWYDTAASSTRLATEKAAGYSEEDVYTEIVTLLRKENSKAKGLFASVHAAPEDAGDVPDGDALRLVLVHPRRTWAKDASQATEFAEEALTRAGSGQRQRRNQIVFLAADRGRYGDLENAVREGLGWRHVVERAEELGLSLQQKNQAIKRSADLDVMVEARLRAAYTALLTPVGQPGAKVTLSFDRLPDSQTSMAERVTAKLKSVGKLTDVYGTALVRIALDRPLASVWADGHLAFGTLWNWYTQYPYLQRLPRREVLEQAVLAAGNSLVWQTEGFALASAYDEATGRYLDLWLPGDLPEPPSVPDSWLLVRPDKAVAQRAGETVDDGSGNGSGDEEGDRDETILIEPPDPNLPSREQPKRRFYGSKVLDPISYVKDWNLLREELFAALTGADGTSLRITVEIEAENPDGFSESTVRTVSENANTLGLEQKGFEER</sequence>
<dbReference type="RefSeq" id="WP_344103270.1">
    <property type="nucleotide sequence ID" value="NZ_BAAANL010000005.1"/>
</dbReference>
<dbReference type="Pfam" id="PF04465">
    <property type="entry name" value="DUF499"/>
    <property type="match status" value="1"/>
</dbReference>
<dbReference type="EMBL" id="BAAANL010000005">
    <property type="protein sequence ID" value="GAA1865825.1"/>
    <property type="molecule type" value="Genomic_DNA"/>
</dbReference>
<dbReference type="InterPro" id="IPR007555">
    <property type="entry name" value="DUF499"/>
</dbReference>
<feature type="domain" description="Swt1-like HEPN" evidence="2">
    <location>
        <begin position="12"/>
        <end position="124"/>
    </location>
</feature>
<evidence type="ECO:0000256" key="1">
    <source>
        <dbReference type="SAM" id="MobiDB-lite"/>
    </source>
</evidence>
<feature type="region of interest" description="Disordered" evidence="1">
    <location>
        <begin position="1019"/>
        <end position="1058"/>
    </location>
</feature>
<keyword evidence="4" id="KW-1185">Reference proteome</keyword>
<comment type="caution">
    <text evidence="3">The sequence shown here is derived from an EMBL/GenBank/DDBJ whole genome shotgun (WGS) entry which is preliminary data.</text>
</comment>
<name>A0ABN2NEU1_9MICO</name>
<protein>
    <submittedName>
        <fullName evidence="3">Swt1 family HEPN domain-containing protein</fullName>
    </submittedName>
</protein>
<dbReference type="Pfam" id="PF18731">
    <property type="entry name" value="HEPN_Swt1"/>
    <property type="match status" value="1"/>
</dbReference>
<reference evidence="3 4" key="1">
    <citation type="journal article" date="2019" name="Int. J. Syst. Evol. Microbiol.">
        <title>The Global Catalogue of Microorganisms (GCM) 10K type strain sequencing project: providing services to taxonomists for standard genome sequencing and annotation.</title>
        <authorList>
            <consortium name="The Broad Institute Genomics Platform"/>
            <consortium name="The Broad Institute Genome Sequencing Center for Infectious Disease"/>
            <person name="Wu L."/>
            <person name="Ma J."/>
        </authorList>
    </citation>
    <scope>NUCLEOTIDE SEQUENCE [LARGE SCALE GENOMIC DNA]</scope>
    <source>
        <strain evidence="3 4">JCM 14326</strain>
    </source>
</reference>
<evidence type="ECO:0000313" key="3">
    <source>
        <dbReference type="EMBL" id="GAA1865825.1"/>
    </source>
</evidence>
<organism evidence="3 4">
    <name type="scientific">Myceligenerans crystallogenes</name>
    <dbReference type="NCBI Taxonomy" id="316335"/>
    <lineage>
        <taxon>Bacteria</taxon>
        <taxon>Bacillati</taxon>
        <taxon>Actinomycetota</taxon>
        <taxon>Actinomycetes</taxon>
        <taxon>Micrococcales</taxon>
        <taxon>Promicromonosporaceae</taxon>
        <taxon>Myceligenerans</taxon>
    </lineage>
</organism>
<evidence type="ECO:0000313" key="4">
    <source>
        <dbReference type="Proteomes" id="UP001501094"/>
    </source>
</evidence>
<dbReference type="Proteomes" id="UP001501094">
    <property type="component" value="Unassembled WGS sequence"/>
</dbReference>
<proteinExistence type="predicted"/>
<evidence type="ECO:0000259" key="2">
    <source>
        <dbReference type="Pfam" id="PF18731"/>
    </source>
</evidence>